<evidence type="ECO:0000313" key="3">
    <source>
        <dbReference type="Proteomes" id="UP000249739"/>
    </source>
</evidence>
<protein>
    <recommendedName>
        <fullName evidence="1">VWFA domain-containing protein</fullName>
    </recommendedName>
</protein>
<dbReference type="AlphaFoldDB" id="A0A2W5HCR0"/>
<gene>
    <name evidence="2" type="ORF">DI586_05340</name>
</gene>
<dbReference type="SUPFAM" id="SSF53300">
    <property type="entry name" value="vWA-like"/>
    <property type="match status" value="1"/>
</dbReference>
<dbReference type="Gene3D" id="3.40.50.410">
    <property type="entry name" value="von Willebrand factor, type A domain"/>
    <property type="match status" value="2"/>
</dbReference>
<organism evidence="2 3">
    <name type="scientific">Micavibrio aeruginosavorus</name>
    <dbReference type="NCBI Taxonomy" id="349221"/>
    <lineage>
        <taxon>Bacteria</taxon>
        <taxon>Pseudomonadati</taxon>
        <taxon>Bdellovibrionota</taxon>
        <taxon>Bdellovibrionia</taxon>
        <taxon>Bdellovibrionales</taxon>
        <taxon>Pseudobdellovibrionaceae</taxon>
        <taxon>Micavibrio</taxon>
    </lineage>
</organism>
<dbReference type="InterPro" id="IPR002035">
    <property type="entry name" value="VWF_A"/>
</dbReference>
<dbReference type="Pfam" id="PF13400">
    <property type="entry name" value="Tad"/>
    <property type="match status" value="1"/>
</dbReference>
<dbReference type="InterPro" id="IPR036465">
    <property type="entry name" value="vWFA_dom_sf"/>
</dbReference>
<comment type="caution">
    <text evidence="2">The sequence shown here is derived from an EMBL/GenBank/DDBJ whole genome shotgun (WGS) entry which is preliminary data.</text>
</comment>
<dbReference type="PROSITE" id="PS50234">
    <property type="entry name" value="VWFA"/>
    <property type="match status" value="1"/>
</dbReference>
<proteinExistence type="predicted"/>
<sequence>MGRMIAMKDRIDFIYAYIRHEAGALAVAFAMAIPVVFAMAGFSIDVSNAYLVKQRLSHAVDAAALAAAASTSSTSTLVELNNFVQQFFILNYPEDKIGAAYDVNVETDGNNIIVSASANYETVFAAVVGIENMNIGSSSTVTREILGLEVAMVLDVTGSMSTNNNIGTLRTAATNFTNILFASAAYPDSVKIGLVPFSASVNVGPYGLGYLPSSTDSRKASTTKYDDGVAFVNNPSNYKFDQSSSSQWWGCILERASPQDTQDQTSGAAWKWNMYRYNTSGAKSSSVRGDSAAVNTSCNKNYILPLTSVKSTILNRISKFTADGNTLSNVGMVWGYRLLSPEAPFREGVAWGTPEWRKVAILMTDGDNNNGEIYNAYGPYNTLKVTDSMLDAKLAQTCTNMKNAGITVYTVTFTSGINQATKDFFKNCASAPDKWYDAPSQSDLTNAFEQIARELSNIHLSQ</sequence>
<feature type="domain" description="VWFA" evidence="1">
    <location>
        <begin position="149"/>
        <end position="451"/>
    </location>
</feature>
<evidence type="ECO:0000259" key="1">
    <source>
        <dbReference type="PROSITE" id="PS50234"/>
    </source>
</evidence>
<dbReference type="Proteomes" id="UP000249739">
    <property type="component" value="Unassembled WGS sequence"/>
</dbReference>
<accession>A0A2W5HCR0</accession>
<name>A0A2W5HCR0_9BACT</name>
<evidence type="ECO:0000313" key="2">
    <source>
        <dbReference type="EMBL" id="PZP55916.1"/>
    </source>
</evidence>
<dbReference type="EMBL" id="QFOT01000045">
    <property type="protein sequence ID" value="PZP55916.1"/>
    <property type="molecule type" value="Genomic_DNA"/>
</dbReference>
<dbReference type="InterPro" id="IPR028087">
    <property type="entry name" value="Tad_N"/>
</dbReference>
<reference evidence="2 3" key="1">
    <citation type="submission" date="2017-08" db="EMBL/GenBank/DDBJ databases">
        <title>Infants hospitalized years apart are colonized by the same room-sourced microbial strains.</title>
        <authorList>
            <person name="Brooks B."/>
            <person name="Olm M.R."/>
            <person name="Firek B.A."/>
            <person name="Baker R."/>
            <person name="Thomas B.C."/>
            <person name="Morowitz M.J."/>
            <person name="Banfield J.F."/>
        </authorList>
    </citation>
    <scope>NUCLEOTIDE SEQUENCE [LARGE SCALE GENOMIC DNA]</scope>
    <source>
        <strain evidence="2">S2_006_000_R2_64</strain>
    </source>
</reference>